<keyword evidence="3 5" id="KW-0067">ATP-binding</keyword>
<dbReference type="CDD" id="cd03255">
    <property type="entry name" value="ABC_MJ0796_LolCDE_FtsE"/>
    <property type="match status" value="1"/>
</dbReference>
<dbReference type="Gene3D" id="3.40.50.300">
    <property type="entry name" value="P-loop containing nucleotide triphosphate hydrolases"/>
    <property type="match status" value="1"/>
</dbReference>
<dbReference type="Pfam" id="PF00005">
    <property type="entry name" value="ABC_tran"/>
    <property type="match status" value="1"/>
</dbReference>
<dbReference type="InterPro" id="IPR017911">
    <property type="entry name" value="MacB-like_ATP-bd"/>
</dbReference>
<keyword evidence="2" id="KW-0547">Nucleotide-binding</keyword>
<dbReference type="InterPro" id="IPR003439">
    <property type="entry name" value="ABC_transporter-like_ATP-bd"/>
</dbReference>
<dbReference type="SMART" id="SM00382">
    <property type="entry name" value="AAA"/>
    <property type="match status" value="1"/>
</dbReference>
<name>A0A2T0QWL6_9ACTN</name>
<dbReference type="GO" id="GO:0022857">
    <property type="term" value="F:transmembrane transporter activity"/>
    <property type="evidence" value="ECO:0007669"/>
    <property type="project" value="TreeGrafter"/>
</dbReference>
<dbReference type="GO" id="GO:0016887">
    <property type="term" value="F:ATP hydrolysis activity"/>
    <property type="evidence" value="ECO:0007669"/>
    <property type="project" value="InterPro"/>
</dbReference>
<evidence type="ECO:0000256" key="1">
    <source>
        <dbReference type="ARBA" id="ARBA00022448"/>
    </source>
</evidence>
<sequence length="254" mass="26750">MPQPQPTPTRPPQTAAAVQLDAVTKHFPNGPDVTVALDAVTLTIAPGTFTAVMGPSGSGKSTFLNCAAGLERPTSGTVRIAGRDLGALRPDDVTRVRRDHVGFVFQGYDLVPHLTVAENVALPVTLAGRHVAAGRVRSLLGSVGLDGLQRRLPAELSGGQAQRVAIARALVTEPDVVFADEPTGALDVRAAEQVLTLLRSAVDDLGRTLVLVTHDPRAAERADEVVFLADGRVQDRLPRSGAHEIASRLLDLGR</sequence>
<dbReference type="PROSITE" id="PS50893">
    <property type="entry name" value="ABC_TRANSPORTER_2"/>
    <property type="match status" value="1"/>
</dbReference>
<dbReference type="InterPro" id="IPR003593">
    <property type="entry name" value="AAA+_ATPase"/>
</dbReference>
<dbReference type="PANTHER" id="PTHR24220:SF685">
    <property type="entry name" value="ABC TRANSPORTER RELATED"/>
    <property type="match status" value="1"/>
</dbReference>
<dbReference type="GO" id="GO:0005886">
    <property type="term" value="C:plasma membrane"/>
    <property type="evidence" value="ECO:0007669"/>
    <property type="project" value="TreeGrafter"/>
</dbReference>
<gene>
    <name evidence="5" type="ORF">CLV37_12024</name>
</gene>
<dbReference type="GO" id="GO:0098796">
    <property type="term" value="C:membrane protein complex"/>
    <property type="evidence" value="ECO:0007669"/>
    <property type="project" value="UniProtKB-ARBA"/>
</dbReference>
<evidence type="ECO:0000313" key="5">
    <source>
        <dbReference type="EMBL" id="PRY09772.1"/>
    </source>
</evidence>
<keyword evidence="1" id="KW-0813">Transport</keyword>
<evidence type="ECO:0000313" key="6">
    <source>
        <dbReference type="Proteomes" id="UP000238083"/>
    </source>
</evidence>
<dbReference type="AlphaFoldDB" id="A0A2T0QWL6"/>
<dbReference type="SUPFAM" id="SSF52540">
    <property type="entry name" value="P-loop containing nucleoside triphosphate hydrolases"/>
    <property type="match status" value="1"/>
</dbReference>
<dbReference type="InterPro" id="IPR017871">
    <property type="entry name" value="ABC_transporter-like_CS"/>
</dbReference>
<organism evidence="5 6">
    <name type="scientific">Kineococcus rhizosphaerae</name>
    <dbReference type="NCBI Taxonomy" id="559628"/>
    <lineage>
        <taxon>Bacteria</taxon>
        <taxon>Bacillati</taxon>
        <taxon>Actinomycetota</taxon>
        <taxon>Actinomycetes</taxon>
        <taxon>Kineosporiales</taxon>
        <taxon>Kineosporiaceae</taxon>
        <taxon>Kineococcus</taxon>
    </lineage>
</organism>
<accession>A0A2T0QWL6</accession>
<protein>
    <submittedName>
        <fullName evidence="5">Putative ABC transport system ATP-binding protein</fullName>
    </submittedName>
</protein>
<reference evidence="5 6" key="1">
    <citation type="submission" date="2018-03" db="EMBL/GenBank/DDBJ databases">
        <title>Genomic Encyclopedia of Archaeal and Bacterial Type Strains, Phase II (KMG-II): from individual species to whole genera.</title>
        <authorList>
            <person name="Goeker M."/>
        </authorList>
    </citation>
    <scope>NUCLEOTIDE SEQUENCE [LARGE SCALE GENOMIC DNA]</scope>
    <source>
        <strain evidence="5 6">DSM 19711</strain>
    </source>
</reference>
<dbReference type="InterPro" id="IPR015854">
    <property type="entry name" value="ABC_transpr_LolD-like"/>
</dbReference>
<dbReference type="Proteomes" id="UP000238083">
    <property type="component" value="Unassembled WGS sequence"/>
</dbReference>
<comment type="caution">
    <text evidence="5">The sequence shown here is derived from an EMBL/GenBank/DDBJ whole genome shotgun (WGS) entry which is preliminary data.</text>
</comment>
<dbReference type="InterPro" id="IPR027417">
    <property type="entry name" value="P-loop_NTPase"/>
</dbReference>
<evidence type="ECO:0000256" key="2">
    <source>
        <dbReference type="ARBA" id="ARBA00022741"/>
    </source>
</evidence>
<evidence type="ECO:0000256" key="3">
    <source>
        <dbReference type="ARBA" id="ARBA00022840"/>
    </source>
</evidence>
<dbReference type="GO" id="GO:0005524">
    <property type="term" value="F:ATP binding"/>
    <property type="evidence" value="ECO:0007669"/>
    <property type="project" value="UniProtKB-KW"/>
</dbReference>
<evidence type="ECO:0000259" key="4">
    <source>
        <dbReference type="PROSITE" id="PS50893"/>
    </source>
</evidence>
<feature type="domain" description="ABC transporter" evidence="4">
    <location>
        <begin position="18"/>
        <end position="249"/>
    </location>
</feature>
<keyword evidence="6" id="KW-1185">Reference proteome</keyword>
<dbReference type="FunFam" id="3.40.50.300:FF:000032">
    <property type="entry name" value="Export ABC transporter ATP-binding protein"/>
    <property type="match status" value="1"/>
</dbReference>
<dbReference type="PROSITE" id="PS00211">
    <property type="entry name" value="ABC_TRANSPORTER_1"/>
    <property type="match status" value="1"/>
</dbReference>
<proteinExistence type="predicted"/>
<dbReference type="EMBL" id="PVZF01000020">
    <property type="protein sequence ID" value="PRY09772.1"/>
    <property type="molecule type" value="Genomic_DNA"/>
</dbReference>
<dbReference type="PANTHER" id="PTHR24220">
    <property type="entry name" value="IMPORT ATP-BINDING PROTEIN"/>
    <property type="match status" value="1"/>
</dbReference>